<dbReference type="Proteomes" id="UP000014760">
    <property type="component" value="Unassembled WGS sequence"/>
</dbReference>
<keyword evidence="5" id="KW-0687">Ribonucleoprotein</keyword>
<gene>
    <name evidence="8" type="ORF">CAPTEDRAFT_153190</name>
</gene>
<reference evidence="8 10" key="2">
    <citation type="journal article" date="2013" name="Nature">
        <title>Insights into bilaterian evolution from three spiralian genomes.</title>
        <authorList>
            <person name="Simakov O."/>
            <person name="Marletaz F."/>
            <person name="Cho S.J."/>
            <person name="Edsinger-Gonzales E."/>
            <person name="Havlak P."/>
            <person name="Hellsten U."/>
            <person name="Kuo D.H."/>
            <person name="Larsson T."/>
            <person name="Lv J."/>
            <person name="Arendt D."/>
            <person name="Savage R."/>
            <person name="Osoegawa K."/>
            <person name="de Jong P."/>
            <person name="Grimwood J."/>
            <person name="Chapman J.A."/>
            <person name="Shapiro H."/>
            <person name="Aerts A."/>
            <person name="Otillar R.P."/>
            <person name="Terry A.Y."/>
            <person name="Boore J.L."/>
            <person name="Grigoriev I.V."/>
            <person name="Lindberg D.R."/>
            <person name="Seaver E.C."/>
            <person name="Weisblat D.A."/>
            <person name="Putnam N.H."/>
            <person name="Rokhsar D.S."/>
        </authorList>
    </citation>
    <scope>NUCLEOTIDE SEQUENCE</scope>
    <source>
        <strain evidence="8 10">I ESC-2004</strain>
    </source>
</reference>
<evidence type="ECO:0000313" key="8">
    <source>
        <dbReference type="EMBL" id="ELU09371.1"/>
    </source>
</evidence>
<reference evidence="9" key="3">
    <citation type="submission" date="2015-06" db="UniProtKB">
        <authorList>
            <consortium name="EnsemblMetazoa"/>
        </authorList>
    </citation>
    <scope>IDENTIFICATION</scope>
</reference>
<dbReference type="PANTHER" id="PTHR21396">
    <property type="entry name" value="39S RIBOSOMAL PROTEIN L43"/>
    <property type="match status" value="1"/>
</dbReference>
<accession>R7V0Z1</accession>
<dbReference type="Gene3D" id="3.40.30.10">
    <property type="entry name" value="Glutaredoxin"/>
    <property type="match status" value="1"/>
</dbReference>
<dbReference type="EMBL" id="AMQN01006394">
    <property type="status" value="NOT_ANNOTATED_CDS"/>
    <property type="molecule type" value="Genomic_DNA"/>
</dbReference>
<keyword evidence="4" id="KW-0496">Mitochondrion</keyword>
<evidence type="ECO:0000256" key="5">
    <source>
        <dbReference type="ARBA" id="ARBA00023274"/>
    </source>
</evidence>
<dbReference type="STRING" id="283909.R7V0Z1"/>
<dbReference type="GO" id="GO:0003735">
    <property type="term" value="F:structural constituent of ribosome"/>
    <property type="evidence" value="ECO:0007669"/>
    <property type="project" value="InterPro"/>
</dbReference>
<dbReference type="GO" id="GO:0005762">
    <property type="term" value="C:mitochondrial large ribosomal subunit"/>
    <property type="evidence" value="ECO:0007669"/>
    <property type="project" value="TreeGrafter"/>
</dbReference>
<dbReference type="InterPro" id="IPR036249">
    <property type="entry name" value="Thioredoxin-like_sf"/>
</dbReference>
<comment type="subcellular location">
    <subcellularLocation>
        <location evidence="1">Mitochondrion</location>
    </subcellularLocation>
</comment>
<name>R7V0Z1_CAPTE</name>
<comment type="similarity">
    <text evidence="2">Belongs to the mitochondrion-specific ribosomal protein mL43 family.</text>
</comment>
<sequence length="187" mass="21426">MPSRVTPSSYLRNVLQNGVGRYVCQLQRVTLSFCKSTNPSRGARDFIENHLLEFTRNNPGVVIYLDPKRHHSPKLCVEYLNGRTETMSIDRYPAEDICQWLDHFRTRSGVQINRLRKNWHTDTPSIQGTWTPATNRPTSWNVTEFPCQEISRRLPDKETATERILSAAKALREGSPTNAAIGKETEL</sequence>
<dbReference type="SUPFAM" id="SSF52833">
    <property type="entry name" value="Thioredoxin-like"/>
    <property type="match status" value="1"/>
</dbReference>
<evidence type="ECO:0000313" key="9">
    <source>
        <dbReference type="EnsemblMetazoa" id="CapteP153190"/>
    </source>
</evidence>
<feature type="domain" description="Ribosomal protein/NADH dehydrogenase" evidence="7">
    <location>
        <begin position="35"/>
        <end position="108"/>
    </location>
</feature>
<dbReference type="PANTHER" id="PTHR21396:SF2">
    <property type="entry name" value="LARGE RIBOSOMAL SUBUNIT PROTEIN ML43"/>
    <property type="match status" value="1"/>
</dbReference>
<dbReference type="InterPro" id="IPR039927">
    <property type="entry name" value="Ribosomal_mL43"/>
</dbReference>
<evidence type="ECO:0000256" key="3">
    <source>
        <dbReference type="ARBA" id="ARBA00022980"/>
    </source>
</evidence>
<organism evidence="8">
    <name type="scientific">Capitella teleta</name>
    <name type="common">Polychaete worm</name>
    <dbReference type="NCBI Taxonomy" id="283909"/>
    <lineage>
        <taxon>Eukaryota</taxon>
        <taxon>Metazoa</taxon>
        <taxon>Spiralia</taxon>
        <taxon>Lophotrochozoa</taxon>
        <taxon>Annelida</taxon>
        <taxon>Polychaeta</taxon>
        <taxon>Sedentaria</taxon>
        <taxon>Scolecida</taxon>
        <taxon>Capitellidae</taxon>
        <taxon>Capitella</taxon>
    </lineage>
</organism>
<dbReference type="AlphaFoldDB" id="R7V0Z1"/>
<dbReference type="OrthoDB" id="88at2759"/>
<evidence type="ECO:0000256" key="6">
    <source>
        <dbReference type="ARBA" id="ARBA00035188"/>
    </source>
</evidence>
<proteinExistence type="inferred from homology"/>
<dbReference type="FunCoup" id="R7V0Z1">
    <property type="interactions" value="714"/>
</dbReference>
<evidence type="ECO:0000313" key="10">
    <source>
        <dbReference type="Proteomes" id="UP000014760"/>
    </source>
</evidence>
<keyword evidence="10" id="KW-1185">Reference proteome</keyword>
<dbReference type="InterPro" id="IPR007741">
    <property type="entry name" value="Ribosomal_mL43/mS25/NADH_DH"/>
</dbReference>
<reference evidence="10" key="1">
    <citation type="submission" date="2012-12" db="EMBL/GenBank/DDBJ databases">
        <authorList>
            <person name="Hellsten U."/>
            <person name="Grimwood J."/>
            <person name="Chapman J.A."/>
            <person name="Shapiro H."/>
            <person name="Aerts A."/>
            <person name="Otillar R.P."/>
            <person name="Terry A.Y."/>
            <person name="Boore J.L."/>
            <person name="Simakov O."/>
            <person name="Marletaz F."/>
            <person name="Cho S.-J."/>
            <person name="Edsinger-Gonzales E."/>
            <person name="Havlak P."/>
            <person name="Kuo D.-H."/>
            <person name="Larsson T."/>
            <person name="Lv J."/>
            <person name="Arendt D."/>
            <person name="Savage R."/>
            <person name="Osoegawa K."/>
            <person name="de Jong P."/>
            <person name="Lindberg D.R."/>
            <person name="Seaver E.C."/>
            <person name="Weisblat D.A."/>
            <person name="Putnam N.H."/>
            <person name="Grigoriev I.V."/>
            <person name="Rokhsar D.S."/>
        </authorList>
    </citation>
    <scope>NUCLEOTIDE SEQUENCE</scope>
    <source>
        <strain evidence="10">I ESC-2004</strain>
    </source>
</reference>
<dbReference type="Pfam" id="PF05047">
    <property type="entry name" value="L51_S25_CI-B8"/>
    <property type="match status" value="1"/>
</dbReference>
<dbReference type="EnsemblMetazoa" id="CapteT153190">
    <property type="protein sequence ID" value="CapteP153190"/>
    <property type="gene ID" value="CapteG153190"/>
</dbReference>
<keyword evidence="3" id="KW-0689">Ribosomal protein</keyword>
<evidence type="ECO:0000256" key="4">
    <source>
        <dbReference type="ARBA" id="ARBA00023128"/>
    </source>
</evidence>
<evidence type="ECO:0000259" key="7">
    <source>
        <dbReference type="SMART" id="SM00916"/>
    </source>
</evidence>
<dbReference type="OMA" id="ISKWIDL"/>
<dbReference type="SMART" id="SM00916">
    <property type="entry name" value="L51_S25_CI-B8"/>
    <property type="match status" value="1"/>
</dbReference>
<dbReference type="GO" id="GO:0032543">
    <property type="term" value="P:mitochondrial translation"/>
    <property type="evidence" value="ECO:0007669"/>
    <property type="project" value="InterPro"/>
</dbReference>
<dbReference type="EMBL" id="KB298264">
    <property type="protein sequence ID" value="ELU09371.1"/>
    <property type="molecule type" value="Genomic_DNA"/>
</dbReference>
<evidence type="ECO:0000256" key="1">
    <source>
        <dbReference type="ARBA" id="ARBA00004173"/>
    </source>
</evidence>
<protein>
    <recommendedName>
        <fullName evidence="6">Large ribosomal subunit protein mL43</fullName>
    </recommendedName>
</protein>
<evidence type="ECO:0000256" key="2">
    <source>
        <dbReference type="ARBA" id="ARBA00006073"/>
    </source>
</evidence>
<dbReference type="HOGENOM" id="CLU_117700_0_1_1"/>